<gene>
    <name evidence="3" type="primary">Aste57867_12087</name>
    <name evidence="2" type="ORF">As57867_012042</name>
    <name evidence="3" type="ORF">ASTE57867_12087</name>
</gene>
<evidence type="ECO:0000313" key="4">
    <source>
        <dbReference type="Proteomes" id="UP000332933"/>
    </source>
</evidence>
<keyword evidence="1" id="KW-0812">Transmembrane</keyword>
<name>A0A485KUM7_9STRA</name>
<keyword evidence="4" id="KW-1185">Reference proteome</keyword>
<dbReference type="AlphaFoldDB" id="A0A485KUM7"/>
<reference evidence="2" key="2">
    <citation type="submission" date="2019-06" db="EMBL/GenBank/DDBJ databases">
        <title>Genomics analysis of Aphanomyces spp. identifies a new class of oomycete effector associated with host adaptation.</title>
        <authorList>
            <person name="Gaulin E."/>
        </authorList>
    </citation>
    <scope>NUCLEOTIDE SEQUENCE</scope>
    <source>
        <strain evidence="2">CBS 578.67</strain>
    </source>
</reference>
<dbReference type="Proteomes" id="UP000332933">
    <property type="component" value="Unassembled WGS sequence"/>
</dbReference>
<feature type="transmembrane region" description="Helical" evidence="1">
    <location>
        <begin position="194"/>
        <end position="211"/>
    </location>
</feature>
<accession>A0A485KUM7</accession>
<feature type="transmembrane region" description="Helical" evidence="1">
    <location>
        <begin position="23"/>
        <end position="43"/>
    </location>
</feature>
<feature type="transmembrane region" description="Helical" evidence="1">
    <location>
        <begin position="52"/>
        <end position="71"/>
    </location>
</feature>
<feature type="transmembrane region" description="Helical" evidence="1">
    <location>
        <begin position="77"/>
        <end position="96"/>
    </location>
</feature>
<keyword evidence="1" id="KW-0472">Membrane</keyword>
<dbReference type="EMBL" id="CAADRA010005360">
    <property type="protein sequence ID" value="VFT88942.1"/>
    <property type="molecule type" value="Genomic_DNA"/>
</dbReference>
<protein>
    <submittedName>
        <fullName evidence="3">Aste57867_12087 protein</fullName>
    </submittedName>
</protein>
<proteinExistence type="predicted"/>
<feature type="transmembrane region" description="Helical" evidence="1">
    <location>
        <begin position="103"/>
        <end position="125"/>
    </location>
</feature>
<evidence type="ECO:0000313" key="3">
    <source>
        <dbReference type="EMBL" id="VFT88942.1"/>
    </source>
</evidence>
<feature type="transmembrane region" description="Helical" evidence="1">
    <location>
        <begin position="137"/>
        <end position="155"/>
    </location>
</feature>
<dbReference type="EMBL" id="VJMH01005339">
    <property type="protein sequence ID" value="KAF0697200.1"/>
    <property type="molecule type" value="Genomic_DNA"/>
</dbReference>
<organism evidence="3 4">
    <name type="scientific">Aphanomyces stellatus</name>
    <dbReference type="NCBI Taxonomy" id="120398"/>
    <lineage>
        <taxon>Eukaryota</taxon>
        <taxon>Sar</taxon>
        <taxon>Stramenopiles</taxon>
        <taxon>Oomycota</taxon>
        <taxon>Saprolegniomycetes</taxon>
        <taxon>Saprolegniales</taxon>
        <taxon>Verrucalvaceae</taxon>
        <taxon>Aphanomyces</taxon>
    </lineage>
</organism>
<keyword evidence="1" id="KW-1133">Transmembrane helix</keyword>
<sequence length="243" mass="25372">MLAFLALVAQALRLLVSPSNETLVHIVDGVFGLVSLVAALVVLARGLNFKRIAVFVASLSVISYPLLLVTKATHGDAVQIAAPFVTLIGSIFAAVLPTPRAHLFVIGMALPWSVYQAIVALDVLNLDTPSDVEMMDLIAAVVTLGAALYCGVVALKAENAFVVEATSMTGGFAVAGLVAAALKVGLSEATTSDLVFVAIAVILGGLLTWWGHHAQTRRQLDPQQRKDEDATVVAAAKHESAIV</sequence>
<reference evidence="3 4" key="1">
    <citation type="submission" date="2019-03" db="EMBL/GenBank/DDBJ databases">
        <authorList>
            <person name="Gaulin E."/>
            <person name="Dumas B."/>
        </authorList>
    </citation>
    <scope>NUCLEOTIDE SEQUENCE [LARGE SCALE GENOMIC DNA]</scope>
    <source>
        <strain evidence="3">CBS 568.67</strain>
    </source>
</reference>
<feature type="transmembrane region" description="Helical" evidence="1">
    <location>
        <begin position="162"/>
        <end position="182"/>
    </location>
</feature>
<evidence type="ECO:0000256" key="1">
    <source>
        <dbReference type="SAM" id="Phobius"/>
    </source>
</evidence>
<evidence type="ECO:0000313" key="2">
    <source>
        <dbReference type="EMBL" id="KAF0697200.1"/>
    </source>
</evidence>